<dbReference type="OrthoDB" id="9809781at2"/>
<feature type="compositionally biased region" description="Acidic residues" evidence="1">
    <location>
        <begin position="404"/>
        <end position="433"/>
    </location>
</feature>
<dbReference type="AlphaFoldDB" id="F7PRC5"/>
<feature type="region of interest" description="Disordered" evidence="1">
    <location>
        <begin position="401"/>
        <end position="442"/>
    </location>
</feature>
<gene>
    <name evidence="5" type="ORF">HLPCO_002232</name>
</gene>
<keyword evidence="3" id="KW-0732">Signal</keyword>
<dbReference type="InParanoid" id="F7PRC5"/>
<dbReference type="EMBL" id="AFNU02000008">
    <property type="protein sequence ID" value="ERJ11749.1"/>
    <property type="molecule type" value="Genomic_DNA"/>
</dbReference>
<feature type="transmembrane region" description="Helical" evidence="2">
    <location>
        <begin position="445"/>
        <end position="466"/>
    </location>
</feature>
<evidence type="ECO:0000256" key="2">
    <source>
        <dbReference type="SAM" id="Phobius"/>
    </source>
</evidence>
<name>F7PRC5_9MOLU</name>
<dbReference type="PANTHER" id="PTHR40446">
    <property type="entry name" value="N-ACETYLGLUCOSAMINE-1-PHOSPHODIESTER ALPHA-N-ACETYLGLUCOSAMINIDASE"/>
    <property type="match status" value="1"/>
</dbReference>
<dbReference type="EC" id="3.1.4.45" evidence="5"/>
<dbReference type="PANTHER" id="PTHR40446:SF2">
    <property type="entry name" value="N-ACETYLGLUCOSAMINE-1-PHOSPHODIESTER ALPHA-N-ACETYLGLUCOSAMINIDASE"/>
    <property type="match status" value="1"/>
</dbReference>
<evidence type="ECO:0000259" key="4">
    <source>
        <dbReference type="Pfam" id="PF09992"/>
    </source>
</evidence>
<keyword evidence="6" id="KW-1185">Reference proteome</keyword>
<dbReference type="Pfam" id="PF09992">
    <property type="entry name" value="NAGPA"/>
    <property type="match status" value="1"/>
</dbReference>
<reference evidence="5 6" key="2">
    <citation type="journal article" date="2013" name="PLoS ONE">
        <title>INDIGO - INtegrated Data Warehouse of MIcrobial GenOmes with Examples from the Red Sea Extremophiles.</title>
        <authorList>
            <person name="Alam I."/>
            <person name="Antunes A."/>
            <person name="Kamau A.A."/>
            <person name="Ba Alawi W."/>
            <person name="Kalkatawi M."/>
            <person name="Stingl U."/>
            <person name="Bajic V.B."/>
        </authorList>
    </citation>
    <scope>NUCLEOTIDE SEQUENCE [LARGE SCALE GENOMIC DNA]</scope>
    <source>
        <strain evidence="5 6">SSD-17B</strain>
    </source>
</reference>
<evidence type="ECO:0000256" key="3">
    <source>
        <dbReference type="SAM" id="SignalP"/>
    </source>
</evidence>
<dbReference type="Proteomes" id="UP000005707">
    <property type="component" value="Unassembled WGS sequence"/>
</dbReference>
<reference evidence="5 6" key="1">
    <citation type="journal article" date="2011" name="J. Bacteriol.">
        <title>Genome sequence of Haloplasma contractile, an unusual contractile bacterium from a deep-sea anoxic brine lake.</title>
        <authorList>
            <person name="Antunes A."/>
            <person name="Alam I."/>
            <person name="El Dorry H."/>
            <person name="Siam R."/>
            <person name="Robertson A."/>
            <person name="Bajic V.B."/>
            <person name="Stingl U."/>
        </authorList>
    </citation>
    <scope>NUCLEOTIDE SEQUENCE [LARGE SCALE GENOMIC DNA]</scope>
    <source>
        <strain evidence="5 6">SSD-17B</strain>
    </source>
</reference>
<keyword evidence="5" id="KW-0378">Hydrolase</keyword>
<feature type="chain" id="PRO_5003367143" evidence="3">
    <location>
        <begin position="22"/>
        <end position="470"/>
    </location>
</feature>
<keyword evidence="2" id="KW-0812">Transmembrane</keyword>
<evidence type="ECO:0000313" key="6">
    <source>
        <dbReference type="Proteomes" id="UP000005707"/>
    </source>
</evidence>
<organism evidence="5 6">
    <name type="scientific">Haloplasma contractile SSD-17B</name>
    <dbReference type="NCBI Taxonomy" id="1033810"/>
    <lineage>
        <taxon>Bacteria</taxon>
        <taxon>Bacillati</taxon>
        <taxon>Mycoplasmatota</taxon>
        <taxon>Mollicutes</taxon>
        <taxon>Haloplasmatales</taxon>
        <taxon>Haloplasmataceae</taxon>
        <taxon>Haloplasma</taxon>
    </lineage>
</organism>
<dbReference type="STRING" id="1033810.HLPCO_002232"/>
<evidence type="ECO:0000256" key="1">
    <source>
        <dbReference type="SAM" id="MobiDB-lite"/>
    </source>
</evidence>
<accession>F7PRC5</accession>
<dbReference type="InterPro" id="IPR018711">
    <property type="entry name" value="NAGPA"/>
</dbReference>
<sequence>MKKLLILFVICMSITTISASATSSILEVVDETSEEVEGVVHKEIKGIIQKNGDDYTQVINILEADVKIGSNIELVSADSYGAYDFGLANIKELAKKYEEDNPDKLVIGGINGDFFNTKTGQPVELFVRDSEVVYTGANYKRDAIGVKGNGIVVMGKPVIGDVTIKVNDFDQLTEHVMSIDKINALPLEGEISVYFDSYKEVISDEGASKYIIDAIEMKTLNLSNPEIASVYGKGTISGDDLTTGTPLQERFVVVSKNLEFDEFMSKNNQITVQRELTGQFKDIKYGLGAWGTLVNYGQIVDNIESAGTYSRHPRTAFGVKSDGTVLLVTVDGRQAAQGMFGVELPELASIMVELGAETAYNLDGGGSTTMILRDGDSFETINSPSDGNLRDLSNALLLVTDRPEEPEEPVDPEPIDDSNDESIDQGDDDEQETQEPTSKKEKNNVPITIIFGVLTTTVIAILLYVYGKKR</sequence>
<feature type="domain" description="Phosphodiester glycosidase" evidence="4">
    <location>
        <begin position="262"/>
        <end position="398"/>
    </location>
</feature>
<protein>
    <submittedName>
        <fullName evidence="5">N-acetylglucosamine-1-phosphodiester alpha-N-acetylglucosaminidase protein</fullName>
        <ecNumber evidence="5">3.1.4.45</ecNumber>
    </submittedName>
</protein>
<evidence type="ECO:0000313" key="5">
    <source>
        <dbReference type="EMBL" id="ERJ11749.1"/>
    </source>
</evidence>
<dbReference type="RefSeq" id="WP_008824384.1">
    <property type="nucleotide sequence ID" value="NZ_AFNU02000008.1"/>
</dbReference>
<dbReference type="GO" id="GO:0003944">
    <property type="term" value="F:N-acetylglucosamine-1-phosphodiester alpha-N-acetylglucosaminidase activity"/>
    <property type="evidence" value="ECO:0007669"/>
    <property type="project" value="UniProtKB-EC"/>
</dbReference>
<keyword evidence="2" id="KW-1133">Transmembrane helix</keyword>
<dbReference type="eggNOG" id="COG4632">
    <property type="taxonomic scope" value="Bacteria"/>
</dbReference>
<keyword evidence="2" id="KW-0472">Membrane</keyword>
<proteinExistence type="predicted"/>
<comment type="caution">
    <text evidence="5">The sequence shown here is derived from an EMBL/GenBank/DDBJ whole genome shotgun (WGS) entry which is preliminary data.</text>
</comment>
<feature type="signal peptide" evidence="3">
    <location>
        <begin position="1"/>
        <end position="21"/>
    </location>
</feature>